<dbReference type="PANTHER" id="PTHR30337">
    <property type="entry name" value="COMPONENT OF ATP-DEPENDENT DSDNA EXONUCLEASE"/>
    <property type="match status" value="1"/>
</dbReference>
<dbReference type="EMBL" id="CP058909">
    <property type="protein sequence ID" value="QLH84106.1"/>
    <property type="molecule type" value="Genomic_DNA"/>
</dbReference>
<dbReference type="KEGG" id="hpel:HZS54_21785"/>
<reference evidence="2 3" key="1">
    <citation type="submission" date="2020-07" db="EMBL/GenBank/DDBJ databases">
        <title>Halosimplex litoreum sp. nov. and Halosimplex rubrum sp. nov., isolated from different salt environments.</title>
        <authorList>
            <person name="Cui H."/>
        </authorList>
    </citation>
    <scope>NUCLEOTIDE SEQUENCE [LARGE SCALE GENOMIC DNA]</scope>
    <source>
        <strain evidence="2 3">R2</strain>
    </source>
</reference>
<name>A0A7D5P9H9_9EURY</name>
<organism evidence="2 3">
    <name type="scientific">Halosimplex pelagicum</name>
    <dbReference type="NCBI Taxonomy" id="869886"/>
    <lineage>
        <taxon>Archaea</taxon>
        <taxon>Methanobacteriati</taxon>
        <taxon>Methanobacteriota</taxon>
        <taxon>Stenosarchaea group</taxon>
        <taxon>Halobacteria</taxon>
        <taxon>Halobacteriales</taxon>
        <taxon>Haloarculaceae</taxon>
        <taxon>Halosimplex</taxon>
    </lineage>
</organism>
<gene>
    <name evidence="2" type="ORF">HZS54_21785</name>
</gene>
<sequence>MAKQPELVRSADGDLRVDASFPSGRYTFSLRSEAGDLLTELGHTSGDAVPWHLFEALVVVGDVWLPNTADGIVDDLAAPDSITRMDDEEAATAAEYLRKRRIGAEGRERLADVVASSALRDHLSVDELRSNEAFVAETESLVSEAEDGTAAGSEDAQEASPDRGTASAAAVDPASDASLLHVGKATLGRANMGRSVREADYLDAFSQAVDIAVERGVDAVVQTGRLFQSGSPDRETVSGLQTQLARLQDEEIPFYLACGPKELEVRSTVVRSLATSGLLTPIGGEAVAVDDGVTLVGVDADAEPAAVAAELDDPPADGTLLVACGGLDVDDARTSAVEELVDELPRRPAAVLAGERTDPGGAERAGVRLFDPGSTEHVLSKSTIGDDPPARGVDEHSFADGTREVTRHELDARPFATFEFEVTPSTTLDSIEERIADRDLTERAVLAVLEGSEPGAGEPSREAVQSLLADRAFCARVYDERSVPEDAEEEEEEERPDEAEKIDPDRVETLVRGLAETIAELEAADSADVSGMEMATLADSYAVLSKAKSEIEDLRTAARDELTSRVEPDETVVGSVGAVAGAKRRRRSLRDDETVESALREHGVPVERVTTESIDSEKVEEVVADEDGAISESAVFEVTETEYVRRRDLDLDGGVELGATDDDNEASADEDGEPADEAGGGPHKVYLGEGASIGGWTPVERSVVEREIVPLVKANSSGDDEETISVNFGSGVSTSGWNRVDADVVREQITPLVERHRVPE</sequence>
<dbReference type="RefSeq" id="WP_179919202.1">
    <property type="nucleotide sequence ID" value="NZ_CP058909.1"/>
</dbReference>
<dbReference type="InterPro" id="IPR050535">
    <property type="entry name" value="DNA_Repair-Maintenance_Comp"/>
</dbReference>
<feature type="region of interest" description="Disordered" evidence="1">
    <location>
        <begin position="481"/>
        <end position="503"/>
    </location>
</feature>
<evidence type="ECO:0000256" key="1">
    <source>
        <dbReference type="SAM" id="MobiDB-lite"/>
    </source>
</evidence>
<dbReference type="Pfam" id="PF25943">
    <property type="entry name" value="DUF7983"/>
    <property type="match status" value="1"/>
</dbReference>
<dbReference type="InterPro" id="IPR029052">
    <property type="entry name" value="Metallo-depent_PP-like"/>
</dbReference>
<proteinExistence type="predicted"/>
<dbReference type="Proteomes" id="UP000509346">
    <property type="component" value="Chromosome"/>
</dbReference>
<feature type="compositionally biased region" description="Acidic residues" evidence="1">
    <location>
        <begin position="659"/>
        <end position="676"/>
    </location>
</feature>
<keyword evidence="3" id="KW-1185">Reference proteome</keyword>
<dbReference type="AlphaFoldDB" id="A0A7D5P9H9"/>
<evidence type="ECO:0000313" key="2">
    <source>
        <dbReference type="EMBL" id="QLH84106.1"/>
    </source>
</evidence>
<feature type="region of interest" description="Disordered" evidence="1">
    <location>
        <begin position="653"/>
        <end position="686"/>
    </location>
</feature>
<dbReference type="GeneID" id="56085280"/>
<protein>
    <submittedName>
        <fullName evidence="2">Uncharacterized protein</fullName>
    </submittedName>
</protein>
<feature type="compositionally biased region" description="Acidic residues" evidence="1">
    <location>
        <begin position="485"/>
        <end position="497"/>
    </location>
</feature>
<dbReference type="PANTHER" id="PTHR30337:SF0">
    <property type="entry name" value="NUCLEASE SBCCD SUBUNIT D"/>
    <property type="match status" value="1"/>
</dbReference>
<dbReference type="InterPro" id="IPR058289">
    <property type="entry name" value="DUF7983"/>
</dbReference>
<dbReference type="OrthoDB" id="328141at2157"/>
<dbReference type="SUPFAM" id="SSF56300">
    <property type="entry name" value="Metallo-dependent phosphatases"/>
    <property type="match status" value="1"/>
</dbReference>
<evidence type="ECO:0000313" key="3">
    <source>
        <dbReference type="Proteomes" id="UP000509346"/>
    </source>
</evidence>
<feature type="region of interest" description="Disordered" evidence="1">
    <location>
        <begin position="139"/>
        <end position="172"/>
    </location>
</feature>
<dbReference type="Gene3D" id="3.60.21.10">
    <property type="match status" value="1"/>
</dbReference>
<accession>A0A7D5P9H9</accession>